<dbReference type="AlphaFoldDB" id="A0A921NRG3"/>
<keyword evidence="2" id="KW-1185">Reference proteome</keyword>
<dbReference type="SUPFAM" id="SSF47240">
    <property type="entry name" value="Ferritin-like"/>
    <property type="match status" value="1"/>
</dbReference>
<gene>
    <name evidence="1" type="ORF">PMES_02796</name>
</gene>
<dbReference type="Gene3D" id="1.20.1260.10">
    <property type="match status" value="1"/>
</dbReference>
<accession>A0A921NRG3</accession>
<sequence length="172" mass="18519">MTEAITTYDIRTFYIGALHALRSASEQGEAAADHLRDKAQTEAVQSAIKDYGTTAKAHSDRIASLLDALGEAPNDFADRIMEGIGNGTQEMMRAAHEGPAIDLAVLRGGRTGVQYLRDGFASQPVMCRSIGLDDQAEVWAGMADEWRELKDRMNAISAGLMDRATSGRSDAA</sequence>
<evidence type="ECO:0000313" key="2">
    <source>
        <dbReference type="Proteomes" id="UP000698242"/>
    </source>
</evidence>
<proteinExistence type="predicted"/>
<protein>
    <submittedName>
        <fullName evidence="1">Uncharacterized protein</fullName>
    </submittedName>
</protein>
<dbReference type="InterPro" id="IPR010287">
    <property type="entry name" value="DUF892_YciF-like"/>
</dbReference>
<organism evidence="1 2">
    <name type="scientific">Profundibacterium mesophilum KAUST100406-0324</name>
    <dbReference type="NCBI Taxonomy" id="1037889"/>
    <lineage>
        <taxon>Bacteria</taxon>
        <taxon>Pseudomonadati</taxon>
        <taxon>Pseudomonadota</taxon>
        <taxon>Alphaproteobacteria</taxon>
        <taxon>Rhodobacterales</taxon>
        <taxon>Roseobacteraceae</taxon>
        <taxon>Profundibacterium</taxon>
    </lineage>
</organism>
<dbReference type="InterPro" id="IPR009078">
    <property type="entry name" value="Ferritin-like_SF"/>
</dbReference>
<dbReference type="OrthoDB" id="8481688at2"/>
<dbReference type="Proteomes" id="UP000698242">
    <property type="component" value="Unassembled WGS sequence"/>
</dbReference>
<dbReference type="RefSeq" id="WP_159966316.1">
    <property type="nucleotide sequence ID" value="NZ_APKE01000034.1"/>
</dbReference>
<dbReference type="Pfam" id="PF05974">
    <property type="entry name" value="DUF892"/>
    <property type="match status" value="1"/>
</dbReference>
<reference evidence="1" key="1">
    <citation type="submission" date="2013-03" db="EMBL/GenBank/DDBJ databases">
        <title>Genome Sequence of the Profundibacterium mesophilum strain KAUST100406-0324T from Red Sea, a novel genus in the family Rhodobacteraceae.</title>
        <authorList>
            <person name="Essack M."/>
            <person name="Alam I."/>
            <person name="Lafi F."/>
            <person name="Alawi W."/>
            <person name="Kamanu F."/>
            <person name="Al-Suwailem A."/>
            <person name="Lee O.O."/>
            <person name="Xu Y."/>
            <person name="Bajic V."/>
            <person name="Qian P.-Y."/>
            <person name="Archer J."/>
        </authorList>
    </citation>
    <scope>NUCLEOTIDE SEQUENCE</scope>
    <source>
        <strain evidence="1">KAUST100406-0324</strain>
    </source>
</reference>
<evidence type="ECO:0000313" key="1">
    <source>
        <dbReference type="EMBL" id="KAF0674914.1"/>
    </source>
</evidence>
<dbReference type="InterPro" id="IPR012347">
    <property type="entry name" value="Ferritin-like"/>
</dbReference>
<name>A0A921NRG3_9RHOB</name>
<dbReference type="EMBL" id="APKE01000034">
    <property type="protein sequence ID" value="KAF0674914.1"/>
    <property type="molecule type" value="Genomic_DNA"/>
</dbReference>
<comment type="caution">
    <text evidence="1">The sequence shown here is derived from an EMBL/GenBank/DDBJ whole genome shotgun (WGS) entry which is preliminary data.</text>
</comment>